<keyword evidence="1" id="KW-0732">Signal</keyword>
<evidence type="ECO:0000313" key="2">
    <source>
        <dbReference type="EMBL" id="MTE26829.1"/>
    </source>
</evidence>
<evidence type="ECO:0000256" key="1">
    <source>
        <dbReference type="SAM" id="SignalP"/>
    </source>
</evidence>
<feature type="chain" id="PRO_5029688151" description="CarboxypepD_reg-like domain-containing protein" evidence="1">
    <location>
        <begin position="19"/>
        <end position="792"/>
    </location>
</feature>
<dbReference type="Proteomes" id="UP000447545">
    <property type="component" value="Unassembled WGS sequence"/>
</dbReference>
<comment type="caution">
    <text evidence="2">The sequence shown here is derived from an EMBL/GenBank/DDBJ whole genome shotgun (WGS) entry which is preliminary data.</text>
</comment>
<organism evidence="2 3">
    <name type="scientific">Winogradskyella ouciana</name>
    <dbReference type="NCBI Taxonomy" id="2608631"/>
    <lineage>
        <taxon>Bacteria</taxon>
        <taxon>Pseudomonadati</taxon>
        <taxon>Bacteroidota</taxon>
        <taxon>Flavobacteriia</taxon>
        <taxon>Flavobacteriales</taxon>
        <taxon>Flavobacteriaceae</taxon>
        <taxon>Winogradskyella</taxon>
    </lineage>
</organism>
<proteinExistence type="predicted"/>
<keyword evidence="3" id="KW-1185">Reference proteome</keyword>
<feature type="signal peptide" evidence="1">
    <location>
        <begin position="1"/>
        <end position="18"/>
    </location>
</feature>
<name>A0A7K1GG60_9FLAO</name>
<dbReference type="RefSeq" id="WP_155088691.1">
    <property type="nucleotide sequence ID" value="NZ_WJYA01000005.1"/>
</dbReference>
<sequence>MKNLLLLTLLFFITKTLAQSQKKLILINDTTEEVVPFANILFSKVDYKGTSSDIDGVFYVPKTIESITISYVGFETKTLRVSDISSQIIRLKPEASALNEVVIDGENPAHRIIRKVVANKTLNNPENLNSFTYESYDKIIITLGKPKEGTKAKSDTIREKMDSIMKGSHFFITETLAKHKYLKPRFSEDSVIATRSSGFKNPKFAMLANSFQPFSFYNEHIELFETNYLNPISKGSTRKYKFRLKQEYIQGTDTVFVISFEPKANRNFEGLKGLLTINSNKYAVQSVDATTFNSGKLDVTIQQKYKHVADKHWFPEQLNFEINVGEGFGSVSYIGKSYLSKIKPNTSLNKKDFPLVSVTLPENAGSKNDSFWKLNRRDTLNTNEKRTYVFIDSIGEKIKLDKMFDLLPSLMKGRYPLKYVDIDITKFFIANKYEGYRPGLGLYTNDDIFKNVSIGGYAGYGLKDDAWKYGGELLINVPSKKDITISLKYMNDLKEVGTLSDNRFNEILSFRDFLASQMDGIESYSITTDMKLFRNLNWTLGFNTADVTPLYEYMFLNNGNPVTNYTNSELNIGIGYHAKEQLVNSFGVIGRMPSDAPILNFLYSRGLGGTLDGDFSYNKFRFTLDHSFITKGLGKTTYRLDLGYLDKSLPYGLVFTGEGAFERDLRFVVRNYFQTVTPYEFLSDKYAHLFTTHNFGRLFNNKGYLQPDVILHNNFGIGSLSNPEHHQLIGFSTKEELFLETGLELQNLIKLPLFDLGYMGIGVDGFYRYGFHNLDKFDNNFAFKYSMGFSFK</sequence>
<evidence type="ECO:0008006" key="4">
    <source>
        <dbReference type="Google" id="ProtNLM"/>
    </source>
</evidence>
<dbReference type="AlphaFoldDB" id="A0A7K1GG60"/>
<dbReference type="InterPro" id="IPR043741">
    <property type="entry name" value="DUF5686"/>
</dbReference>
<dbReference type="Pfam" id="PF18939">
    <property type="entry name" value="DUF5686"/>
    <property type="match status" value="1"/>
</dbReference>
<gene>
    <name evidence="2" type="ORF">F1003_07795</name>
</gene>
<dbReference type="Pfam" id="PF13715">
    <property type="entry name" value="CarbopepD_reg_2"/>
    <property type="match status" value="1"/>
</dbReference>
<dbReference type="EMBL" id="WJYA01000005">
    <property type="protein sequence ID" value="MTE26829.1"/>
    <property type="molecule type" value="Genomic_DNA"/>
</dbReference>
<evidence type="ECO:0000313" key="3">
    <source>
        <dbReference type="Proteomes" id="UP000447545"/>
    </source>
</evidence>
<reference evidence="2 3" key="1">
    <citation type="submission" date="2019-11" db="EMBL/GenBank/DDBJ databases">
        <title>Winogradskyella ouciana sp. nov., isolated from the hadal seawater of the Mariana Trench.</title>
        <authorList>
            <person name="Liu R."/>
        </authorList>
    </citation>
    <scope>NUCLEOTIDE SEQUENCE [LARGE SCALE GENOMIC DNA]</scope>
    <source>
        <strain evidence="2 3">ZXX205</strain>
    </source>
</reference>
<protein>
    <recommendedName>
        <fullName evidence="4">CarboxypepD_reg-like domain-containing protein</fullName>
    </recommendedName>
</protein>
<accession>A0A7K1GG60</accession>